<name>A0ABV4AED8_9GAMM</name>
<dbReference type="InterPro" id="IPR011009">
    <property type="entry name" value="Kinase-like_dom_sf"/>
</dbReference>
<dbReference type="PANTHER" id="PTHR33540:SF1">
    <property type="entry name" value="N-ACETYLMURAMATE_N-ACETYLGLUCOSAMINE KINASE"/>
    <property type="match status" value="1"/>
</dbReference>
<comment type="caution">
    <text evidence="4">The sequence shown here is derived from an EMBL/GenBank/DDBJ whole genome shotgun (WGS) entry which is preliminary data.</text>
</comment>
<reference evidence="4 5" key="1">
    <citation type="submission" date="2024-07" db="EMBL/GenBank/DDBJ databases">
        <authorList>
            <person name="Ren Q."/>
        </authorList>
    </citation>
    <scope>NUCLEOTIDE SEQUENCE [LARGE SCALE GENOMIC DNA]</scope>
    <source>
        <strain evidence="4 5">REN37</strain>
    </source>
</reference>
<dbReference type="Gene3D" id="3.30.200.20">
    <property type="entry name" value="Phosphorylase Kinase, domain 1"/>
    <property type="match status" value="1"/>
</dbReference>
<proteinExistence type="predicted"/>
<dbReference type="Pfam" id="PF01636">
    <property type="entry name" value="APH"/>
    <property type="match status" value="1"/>
</dbReference>
<dbReference type="RefSeq" id="WP_369454473.1">
    <property type="nucleotide sequence ID" value="NZ_JBGCUO010000001.1"/>
</dbReference>
<sequence>MQPQTNQQDTRRLALDQWVQTSLGEPVRGEVASADASFRRYFRYYRPDGSSLIAMDAPPEHENSAPFVAVAGRLAAAGVAVPQIIATDLTQGFLLLSDLGRETWLHVFDEHNADALFGRALKVLLDIQNADVSGLPDYDEALLRRELALFPDWYLDRHLAGRLGHSARAELGRLLVQVDQQLVRAALDQAQVFVHRDYMPRNLMEGPFSPGVLDFQDAVRGPVSYDAVSLFRDAFISWPEARVSGWLGDYWAMARERGLPVPDSRDRFLRDCDLMGAQRHLKIMGIFARITHRDGKPRYVTDTPRFAAYLDTVAARYEELAPLRRVLTILTEEGVHG</sequence>
<dbReference type="InterPro" id="IPR002575">
    <property type="entry name" value="Aminoglycoside_PTrfase"/>
</dbReference>
<dbReference type="SUPFAM" id="SSF56112">
    <property type="entry name" value="Protein kinase-like (PK-like)"/>
    <property type="match status" value="1"/>
</dbReference>
<accession>A0ABV4AED8</accession>
<keyword evidence="2" id="KW-0067">ATP-binding</keyword>
<evidence type="ECO:0000313" key="4">
    <source>
        <dbReference type="EMBL" id="MEY1661223.1"/>
    </source>
</evidence>
<evidence type="ECO:0000259" key="3">
    <source>
        <dbReference type="Pfam" id="PF01636"/>
    </source>
</evidence>
<evidence type="ECO:0000256" key="1">
    <source>
        <dbReference type="ARBA" id="ARBA00022741"/>
    </source>
</evidence>
<protein>
    <submittedName>
        <fullName evidence="4">Aminoglycoside phosphotransferase family protein</fullName>
    </submittedName>
</protein>
<dbReference type="Gene3D" id="3.90.1200.10">
    <property type="match status" value="1"/>
</dbReference>
<dbReference type="EMBL" id="JBGCUO010000001">
    <property type="protein sequence ID" value="MEY1661223.1"/>
    <property type="molecule type" value="Genomic_DNA"/>
</dbReference>
<organism evidence="4 5">
    <name type="scientific">Isoalcanivorax beigongshangi</name>
    <dbReference type="NCBI Taxonomy" id="3238810"/>
    <lineage>
        <taxon>Bacteria</taxon>
        <taxon>Pseudomonadati</taxon>
        <taxon>Pseudomonadota</taxon>
        <taxon>Gammaproteobacteria</taxon>
        <taxon>Oceanospirillales</taxon>
        <taxon>Alcanivoracaceae</taxon>
        <taxon>Isoalcanivorax</taxon>
    </lineage>
</organism>
<keyword evidence="5" id="KW-1185">Reference proteome</keyword>
<keyword evidence="1" id="KW-0547">Nucleotide-binding</keyword>
<gene>
    <name evidence="4" type="ORF">AB5I84_03575</name>
</gene>
<dbReference type="PANTHER" id="PTHR33540">
    <property type="entry name" value="TRNA THREONYLCARBAMOYLADENOSINE BIOSYNTHESIS PROTEIN TSAE"/>
    <property type="match status" value="1"/>
</dbReference>
<dbReference type="Proteomes" id="UP001562065">
    <property type="component" value="Unassembled WGS sequence"/>
</dbReference>
<feature type="domain" description="Aminoglycoside phosphotransferase" evidence="3">
    <location>
        <begin position="31"/>
        <end position="255"/>
    </location>
</feature>
<evidence type="ECO:0000256" key="2">
    <source>
        <dbReference type="ARBA" id="ARBA00022840"/>
    </source>
</evidence>
<evidence type="ECO:0000313" key="5">
    <source>
        <dbReference type="Proteomes" id="UP001562065"/>
    </source>
</evidence>